<dbReference type="UniPathway" id="UPA00109">
    <property type="reaction ID" value="UER00186"/>
</dbReference>
<proteinExistence type="inferred from homology"/>
<dbReference type="GO" id="GO:0006094">
    <property type="term" value="P:gluconeogenesis"/>
    <property type="evidence" value="ECO:0007669"/>
    <property type="project" value="UniProtKB-UniRule"/>
</dbReference>
<feature type="binding site" evidence="4 6">
    <location>
        <begin position="114"/>
        <end position="115"/>
    </location>
    <ligand>
        <name>substrate</name>
    </ligand>
</feature>
<keyword evidence="10" id="KW-1185">Reference proteome</keyword>
<evidence type="ECO:0000256" key="4">
    <source>
        <dbReference type="HAMAP-Rule" id="MF_01039"/>
    </source>
</evidence>
<evidence type="ECO:0000256" key="6">
    <source>
        <dbReference type="PIRSR" id="PIRSR613078-2"/>
    </source>
</evidence>
<keyword evidence="4" id="KW-0312">Gluconeogenesis</keyword>
<dbReference type="PROSITE" id="PS00175">
    <property type="entry name" value="PG_MUTASE"/>
    <property type="match status" value="1"/>
</dbReference>
<evidence type="ECO:0000256" key="8">
    <source>
        <dbReference type="RuleBase" id="RU004512"/>
    </source>
</evidence>
<dbReference type="EMBL" id="AZEU01000152">
    <property type="protein sequence ID" value="KRL44467.1"/>
    <property type="molecule type" value="Genomic_DNA"/>
</dbReference>
<feature type="active site" description="Proton donor/acceptor" evidence="4 5">
    <location>
        <position position="87"/>
    </location>
</feature>
<protein>
    <recommendedName>
        <fullName evidence="4 8">2,3-bisphosphoglycerate-dependent phosphoglycerate mutase</fullName>
        <shortName evidence="4">BPG-dependent PGAM</shortName>
        <shortName evidence="4">PGAM</shortName>
        <shortName evidence="4">Phosphoglyceromutase</shortName>
        <shortName evidence="4">dPGM</shortName>
        <ecNumber evidence="4 8">5.4.2.11</ecNumber>
    </recommendedName>
</protein>
<evidence type="ECO:0000313" key="9">
    <source>
        <dbReference type="EMBL" id="KRL44467.1"/>
    </source>
</evidence>
<comment type="similarity">
    <text evidence="1 4">Belongs to the phosphoglycerate mutase family. BPG-dependent PGAM subfamily.</text>
</comment>
<organism evidence="9 10">
    <name type="scientific">Lacticaseibacillus manihotivorans DSM 13343 = JCM 12514</name>
    <dbReference type="NCBI Taxonomy" id="1423769"/>
    <lineage>
        <taxon>Bacteria</taxon>
        <taxon>Bacillati</taxon>
        <taxon>Bacillota</taxon>
        <taxon>Bacilli</taxon>
        <taxon>Lactobacillales</taxon>
        <taxon>Lactobacillaceae</taxon>
        <taxon>Lacticaseibacillus</taxon>
    </lineage>
</organism>
<sequence length="229" mass="25618">MVKLILLRHGQSAANFSNTYTGWSDVPLTDFGVQQAQAAGQALADTGILVDHVHTSLLQRAIKTAYIVQDELDANWLPITKSWRLNERHYGALRGINKDLTRKLFGAQQVAVWRRSFDGRPPLLVNPSRSRRYHAYPKSIVPRGESLADAVVRLVPYWTAELAPRLMAGENQLVVAHGSTLRALIKYLENISDTGIDQVEVANAQPIVYTLDDKLKILDKTVLDTKIVR</sequence>
<dbReference type="Gene3D" id="3.40.50.1240">
    <property type="entry name" value="Phosphoglycerate mutase-like"/>
    <property type="match status" value="1"/>
</dbReference>
<dbReference type="GO" id="GO:0006096">
    <property type="term" value="P:glycolytic process"/>
    <property type="evidence" value="ECO:0007669"/>
    <property type="project" value="UniProtKB-UniRule"/>
</dbReference>
<feature type="binding site" evidence="4 6">
    <location>
        <position position="98"/>
    </location>
    <ligand>
        <name>substrate</name>
    </ligand>
</feature>
<dbReference type="EC" id="5.4.2.11" evidence="4 8"/>
<gene>
    <name evidence="4" type="primary">gpmA</name>
    <name evidence="9" type="ORF">FD01_GL001130</name>
</gene>
<dbReference type="SMART" id="SM00855">
    <property type="entry name" value="PGAM"/>
    <property type="match status" value="1"/>
</dbReference>
<dbReference type="GO" id="GO:0004619">
    <property type="term" value="F:phosphoglycerate mutase activity"/>
    <property type="evidence" value="ECO:0007669"/>
    <property type="project" value="UniProtKB-UniRule"/>
</dbReference>
<accession>A0A0R1QTD8</accession>
<keyword evidence="2 4" id="KW-0324">Glycolysis</keyword>
<dbReference type="HAMAP" id="MF_01039">
    <property type="entry name" value="PGAM_GpmA"/>
    <property type="match status" value="1"/>
</dbReference>
<comment type="function">
    <text evidence="4 8">Catalyzes the interconversion of 2-phosphoglycerate and 3-phosphoglycerate.</text>
</comment>
<dbReference type="InterPro" id="IPR005952">
    <property type="entry name" value="Phosphogly_mut1"/>
</dbReference>
<comment type="caution">
    <text evidence="9">The sequence shown here is derived from an EMBL/GenBank/DDBJ whole genome shotgun (WGS) entry which is preliminary data.</text>
</comment>
<dbReference type="SUPFAM" id="SSF53254">
    <property type="entry name" value="Phosphoglycerate mutase-like"/>
    <property type="match status" value="1"/>
</dbReference>
<dbReference type="CDD" id="cd07067">
    <property type="entry name" value="HP_PGM_like"/>
    <property type="match status" value="1"/>
</dbReference>
<feature type="active site" description="Tele-phosphohistidine intermediate" evidence="4 5">
    <location>
        <position position="9"/>
    </location>
</feature>
<dbReference type="Pfam" id="PF00300">
    <property type="entry name" value="His_Phos_1"/>
    <property type="match status" value="1"/>
</dbReference>
<comment type="pathway">
    <text evidence="4 8">Carbohydrate degradation; glycolysis; pyruvate from D-glyceraldehyde 3-phosphate: step 3/5.</text>
</comment>
<reference evidence="9 10" key="1">
    <citation type="journal article" date="2015" name="Genome Announc.">
        <title>Expanding the biotechnology potential of lactobacilli through comparative genomics of 213 strains and associated genera.</title>
        <authorList>
            <person name="Sun Z."/>
            <person name="Harris H.M."/>
            <person name="McCann A."/>
            <person name="Guo C."/>
            <person name="Argimon S."/>
            <person name="Zhang W."/>
            <person name="Yang X."/>
            <person name="Jeffery I.B."/>
            <person name="Cooney J.C."/>
            <person name="Kagawa T.F."/>
            <person name="Liu W."/>
            <person name="Song Y."/>
            <person name="Salvetti E."/>
            <person name="Wrobel A."/>
            <person name="Rasinkangas P."/>
            <person name="Parkhill J."/>
            <person name="Rea M.C."/>
            <person name="O'Sullivan O."/>
            <person name="Ritari J."/>
            <person name="Douillard F.P."/>
            <person name="Paul Ross R."/>
            <person name="Yang R."/>
            <person name="Briner A.E."/>
            <person name="Felis G.E."/>
            <person name="de Vos W.M."/>
            <person name="Barrangou R."/>
            <person name="Klaenhammer T.R."/>
            <person name="Caufield P.W."/>
            <person name="Cui Y."/>
            <person name="Zhang H."/>
            <person name="O'Toole P.W."/>
        </authorList>
    </citation>
    <scope>NUCLEOTIDE SEQUENCE [LARGE SCALE GENOMIC DNA]</scope>
    <source>
        <strain evidence="9 10">DSM 13343</strain>
    </source>
</reference>
<evidence type="ECO:0000313" key="10">
    <source>
        <dbReference type="Proteomes" id="UP000051790"/>
    </source>
</evidence>
<feature type="binding site" evidence="4 6">
    <location>
        <begin position="8"/>
        <end position="15"/>
    </location>
    <ligand>
        <name>substrate</name>
    </ligand>
</feature>
<feature type="binding site" evidence="4 6">
    <location>
        <begin position="21"/>
        <end position="22"/>
    </location>
    <ligand>
        <name>substrate</name>
    </ligand>
</feature>
<dbReference type="InterPro" id="IPR001345">
    <property type="entry name" value="PG/BPGM_mutase_AS"/>
</dbReference>
<dbReference type="PANTHER" id="PTHR11931">
    <property type="entry name" value="PHOSPHOGLYCERATE MUTASE"/>
    <property type="match status" value="1"/>
</dbReference>
<evidence type="ECO:0000256" key="3">
    <source>
        <dbReference type="ARBA" id="ARBA00023235"/>
    </source>
</evidence>
<dbReference type="RefSeq" id="WP_054716573.1">
    <property type="nucleotide sequence ID" value="NZ_AZEU01000152.1"/>
</dbReference>
<dbReference type="PIRSF" id="PIRSF000709">
    <property type="entry name" value="6PFK_2-Ptase"/>
    <property type="match status" value="1"/>
</dbReference>
<dbReference type="AlphaFoldDB" id="A0A0R1QTD8"/>
<name>A0A0R1QTD8_9LACO</name>
<keyword evidence="3 4" id="KW-0413">Isomerase</keyword>
<dbReference type="PATRIC" id="fig|1423769.4.peg.1220"/>
<feature type="binding site" evidence="4 6">
    <location>
        <position position="60"/>
    </location>
    <ligand>
        <name>substrate</name>
    </ligand>
</feature>
<feature type="site" description="Transition state stabilizer" evidence="4 7">
    <location>
        <position position="177"/>
    </location>
</feature>
<dbReference type="InterPro" id="IPR013078">
    <property type="entry name" value="His_Pase_superF_clade-1"/>
</dbReference>
<evidence type="ECO:0000256" key="7">
    <source>
        <dbReference type="PIRSR" id="PIRSR613078-3"/>
    </source>
</evidence>
<evidence type="ECO:0000256" key="1">
    <source>
        <dbReference type="ARBA" id="ARBA00006717"/>
    </source>
</evidence>
<dbReference type="OrthoDB" id="9781415at2"/>
<feature type="binding site" evidence="4 6">
    <location>
        <begin position="87"/>
        <end position="90"/>
    </location>
    <ligand>
        <name>substrate</name>
    </ligand>
</feature>
<evidence type="ECO:0000256" key="2">
    <source>
        <dbReference type="ARBA" id="ARBA00023152"/>
    </source>
</evidence>
<dbReference type="Proteomes" id="UP000051790">
    <property type="component" value="Unassembled WGS sequence"/>
</dbReference>
<dbReference type="InterPro" id="IPR029033">
    <property type="entry name" value="His_PPase_superfam"/>
</dbReference>
<comment type="caution">
    <text evidence="4">Lacks conserved residue(s) required for the propagation of feature annotation.</text>
</comment>
<evidence type="ECO:0000256" key="5">
    <source>
        <dbReference type="PIRSR" id="PIRSR613078-1"/>
    </source>
</evidence>
<comment type="catalytic activity">
    <reaction evidence="4 8">
        <text>(2R)-2-phosphoglycerate = (2R)-3-phosphoglycerate</text>
        <dbReference type="Rhea" id="RHEA:15901"/>
        <dbReference type="ChEBI" id="CHEBI:58272"/>
        <dbReference type="ChEBI" id="CHEBI:58289"/>
        <dbReference type="EC" id="5.4.2.11"/>
    </reaction>
</comment>
<dbReference type="NCBIfam" id="TIGR01258">
    <property type="entry name" value="pgm_1"/>
    <property type="match status" value="1"/>
</dbReference>